<organism evidence="1">
    <name type="scientific">Enterococcus faecium</name>
    <name type="common">Streptococcus faecium</name>
    <dbReference type="NCBI Taxonomy" id="1352"/>
    <lineage>
        <taxon>Bacteria</taxon>
        <taxon>Bacillati</taxon>
        <taxon>Bacillota</taxon>
        <taxon>Bacilli</taxon>
        <taxon>Lactobacillales</taxon>
        <taxon>Enterococcaceae</taxon>
        <taxon>Enterococcus</taxon>
    </lineage>
</organism>
<reference evidence="1" key="1">
    <citation type="submission" date="2019-11" db="EMBL/GenBank/DDBJ databases">
        <authorList>
            <person name="Feng L."/>
        </authorList>
    </citation>
    <scope>NUCLEOTIDE SEQUENCE</scope>
    <source>
        <strain evidence="1">EFaeciumLFYP64</strain>
    </source>
</reference>
<accession>A0A6N3EX17</accession>
<evidence type="ECO:0000313" key="1">
    <source>
        <dbReference type="EMBL" id="VYU42777.1"/>
    </source>
</evidence>
<protein>
    <submittedName>
        <fullName evidence="1">Uncharacterized protein</fullName>
    </submittedName>
</protein>
<dbReference type="AlphaFoldDB" id="A0A6N3EX17"/>
<sequence>MMEIVTEELAGEHRLFGRRDCDKTFITVFFQIQYKYFVKK</sequence>
<proteinExistence type="predicted"/>
<dbReference type="EMBL" id="CACRTQ010000059">
    <property type="protein sequence ID" value="VYU42777.1"/>
    <property type="molecule type" value="Genomic_DNA"/>
</dbReference>
<name>A0A6N3EX17_ENTFC</name>
<gene>
    <name evidence="1" type="ORF">EFLFYP64_02244</name>
</gene>